<sequence length="338" mass="39139">MKYNNLFFSSITDEIQANIPFLPDVFEAIIGEVVGEKRATIVTIYGMIMHSRNMQASAIQRIWTAAAIKCHADNKLLQRLNKVHITLSAESKKNIVKEFSTMTETNICKEIQSGKRGKINGDNLDLHVKTNDVRMTNHDKDYHFFASDWTPFRLVEDDFVSNTYLQQYLDKQRDKELSLCKFFPSDAEIVQFVEAVKILVGREVLTHCSSFKWMDLVLPKHIHHDLSDIMSRKSSSYVMPILLQNESRYEDCLNILEVYRAQIVRWYHKIGRGNELESLRVPIGGDQLTRVRFDGARCLKMGAHTAEERFANLEPMIVQLFHVLMDFLEVPCTMNLIF</sequence>
<keyword evidence="3" id="KW-1185">Reference proteome</keyword>
<dbReference type="EMBL" id="NEDP02001199">
    <property type="protein sequence ID" value="OWF53878.1"/>
    <property type="molecule type" value="Genomic_DNA"/>
</dbReference>
<evidence type="ECO:0000259" key="1">
    <source>
        <dbReference type="Pfam" id="PF20231"/>
    </source>
</evidence>
<gene>
    <name evidence="2" type="ORF">KP79_PYT00398</name>
</gene>
<evidence type="ECO:0000313" key="2">
    <source>
        <dbReference type="EMBL" id="OWF53878.1"/>
    </source>
</evidence>
<feature type="domain" description="DUF6589" evidence="1">
    <location>
        <begin position="195"/>
        <end position="328"/>
    </location>
</feature>
<accession>A0A210QYM3</accession>
<dbReference type="Proteomes" id="UP000242188">
    <property type="component" value="Unassembled WGS sequence"/>
</dbReference>
<dbReference type="Pfam" id="PF20231">
    <property type="entry name" value="DUF6589"/>
    <property type="match status" value="1"/>
</dbReference>
<reference evidence="2 3" key="1">
    <citation type="journal article" date="2017" name="Nat. Ecol. Evol.">
        <title>Scallop genome provides insights into evolution of bilaterian karyotype and development.</title>
        <authorList>
            <person name="Wang S."/>
            <person name="Zhang J."/>
            <person name="Jiao W."/>
            <person name="Li J."/>
            <person name="Xun X."/>
            <person name="Sun Y."/>
            <person name="Guo X."/>
            <person name="Huan P."/>
            <person name="Dong B."/>
            <person name="Zhang L."/>
            <person name="Hu X."/>
            <person name="Sun X."/>
            <person name="Wang J."/>
            <person name="Zhao C."/>
            <person name="Wang Y."/>
            <person name="Wang D."/>
            <person name="Huang X."/>
            <person name="Wang R."/>
            <person name="Lv J."/>
            <person name="Li Y."/>
            <person name="Zhang Z."/>
            <person name="Liu B."/>
            <person name="Lu W."/>
            <person name="Hui Y."/>
            <person name="Liang J."/>
            <person name="Zhou Z."/>
            <person name="Hou R."/>
            <person name="Li X."/>
            <person name="Liu Y."/>
            <person name="Li H."/>
            <person name="Ning X."/>
            <person name="Lin Y."/>
            <person name="Zhao L."/>
            <person name="Xing Q."/>
            <person name="Dou J."/>
            <person name="Li Y."/>
            <person name="Mao J."/>
            <person name="Guo H."/>
            <person name="Dou H."/>
            <person name="Li T."/>
            <person name="Mu C."/>
            <person name="Jiang W."/>
            <person name="Fu Q."/>
            <person name="Fu X."/>
            <person name="Miao Y."/>
            <person name="Liu J."/>
            <person name="Yu Q."/>
            <person name="Li R."/>
            <person name="Liao H."/>
            <person name="Li X."/>
            <person name="Kong Y."/>
            <person name="Jiang Z."/>
            <person name="Chourrout D."/>
            <person name="Li R."/>
            <person name="Bao Z."/>
        </authorList>
    </citation>
    <scope>NUCLEOTIDE SEQUENCE [LARGE SCALE GENOMIC DNA]</scope>
    <source>
        <strain evidence="2 3">PY_sf001</strain>
    </source>
</reference>
<dbReference type="OrthoDB" id="6104512at2759"/>
<proteinExistence type="predicted"/>
<protein>
    <recommendedName>
        <fullName evidence="1">DUF6589 domain-containing protein</fullName>
    </recommendedName>
</protein>
<name>A0A210QYM3_MIZYE</name>
<comment type="caution">
    <text evidence="2">The sequence shown here is derived from an EMBL/GenBank/DDBJ whole genome shotgun (WGS) entry which is preliminary data.</text>
</comment>
<dbReference type="AlphaFoldDB" id="A0A210QYM3"/>
<dbReference type="InterPro" id="IPR046496">
    <property type="entry name" value="DUF6589"/>
</dbReference>
<organism evidence="2 3">
    <name type="scientific">Mizuhopecten yessoensis</name>
    <name type="common">Japanese scallop</name>
    <name type="synonym">Patinopecten yessoensis</name>
    <dbReference type="NCBI Taxonomy" id="6573"/>
    <lineage>
        <taxon>Eukaryota</taxon>
        <taxon>Metazoa</taxon>
        <taxon>Spiralia</taxon>
        <taxon>Lophotrochozoa</taxon>
        <taxon>Mollusca</taxon>
        <taxon>Bivalvia</taxon>
        <taxon>Autobranchia</taxon>
        <taxon>Pteriomorphia</taxon>
        <taxon>Pectinida</taxon>
        <taxon>Pectinoidea</taxon>
        <taxon>Pectinidae</taxon>
        <taxon>Mizuhopecten</taxon>
    </lineage>
</organism>
<evidence type="ECO:0000313" key="3">
    <source>
        <dbReference type="Proteomes" id="UP000242188"/>
    </source>
</evidence>